<organism evidence="4">
    <name type="scientific">Selaginella moellendorffii</name>
    <name type="common">Spikemoss</name>
    <dbReference type="NCBI Taxonomy" id="88036"/>
    <lineage>
        <taxon>Eukaryota</taxon>
        <taxon>Viridiplantae</taxon>
        <taxon>Streptophyta</taxon>
        <taxon>Embryophyta</taxon>
        <taxon>Tracheophyta</taxon>
        <taxon>Lycopodiopsida</taxon>
        <taxon>Selaginellales</taxon>
        <taxon>Selaginellaceae</taxon>
        <taxon>Selaginella</taxon>
    </lineage>
</organism>
<dbReference type="Pfam" id="PF13812">
    <property type="entry name" value="PPR_3"/>
    <property type="match status" value="1"/>
</dbReference>
<dbReference type="PANTHER" id="PTHR47926:SF533">
    <property type="entry name" value="DYW DOMAIN-CONTAINING PROTEIN"/>
    <property type="match status" value="1"/>
</dbReference>
<reference evidence="3 4" key="1">
    <citation type="journal article" date="2011" name="Science">
        <title>The Selaginella genome identifies genetic changes associated with the evolution of vascular plants.</title>
        <authorList>
            <person name="Banks J.A."/>
            <person name="Nishiyama T."/>
            <person name="Hasebe M."/>
            <person name="Bowman J.L."/>
            <person name="Gribskov M."/>
            <person name="dePamphilis C."/>
            <person name="Albert V.A."/>
            <person name="Aono N."/>
            <person name="Aoyama T."/>
            <person name="Ambrose B.A."/>
            <person name="Ashton N.W."/>
            <person name="Axtell M.J."/>
            <person name="Barker E."/>
            <person name="Barker M.S."/>
            <person name="Bennetzen J.L."/>
            <person name="Bonawitz N.D."/>
            <person name="Chapple C."/>
            <person name="Cheng C."/>
            <person name="Correa L.G."/>
            <person name="Dacre M."/>
            <person name="DeBarry J."/>
            <person name="Dreyer I."/>
            <person name="Elias M."/>
            <person name="Engstrom E.M."/>
            <person name="Estelle M."/>
            <person name="Feng L."/>
            <person name="Finet C."/>
            <person name="Floyd S.K."/>
            <person name="Frommer W.B."/>
            <person name="Fujita T."/>
            <person name="Gramzow L."/>
            <person name="Gutensohn M."/>
            <person name="Harholt J."/>
            <person name="Hattori M."/>
            <person name="Heyl A."/>
            <person name="Hirai T."/>
            <person name="Hiwatashi Y."/>
            <person name="Ishikawa M."/>
            <person name="Iwata M."/>
            <person name="Karol K.G."/>
            <person name="Koehler B."/>
            <person name="Kolukisaoglu U."/>
            <person name="Kubo M."/>
            <person name="Kurata T."/>
            <person name="Lalonde S."/>
            <person name="Li K."/>
            <person name="Li Y."/>
            <person name="Litt A."/>
            <person name="Lyons E."/>
            <person name="Manning G."/>
            <person name="Maruyama T."/>
            <person name="Michael T.P."/>
            <person name="Mikami K."/>
            <person name="Miyazaki S."/>
            <person name="Morinaga S."/>
            <person name="Murata T."/>
            <person name="Mueller-Roeber B."/>
            <person name="Nelson D.R."/>
            <person name="Obara M."/>
            <person name="Oguri Y."/>
            <person name="Olmstead R.G."/>
            <person name="Onodera N."/>
            <person name="Petersen B.L."/>
            <person name="Pils B."/>
            <person name="Prigge M."/>
            <person name="Rensing S.A."/>
            <person name="Riano-Pachon D.M."/>
            <person name="Roberts A.W."/>
            <person name="Sato Y."/>
            <person name="Scheller H.V."/>
            <person name="Schulz B."/>
            <person name="Schulz C."/>
            <person name="Shakirov E.V."/>
            <person name="Shibagaki N."/>
            <person name="Shinohara N."/>
            <person name="Shippen D.E."/>
            <person name="Soerensen I."/>
            <person name="Sotooka R."/>
            <person name="Sugimoto N."/>
            <person name="Sugita M."/>
            <person name="Sumikawa N."/>
            <person name="Tanurdzic M."/>
            <person name="Theissen G."/>
            <person name="Ulvskov P."/>
            <person name="Wakazuki S."/>
            <person name="Weng J.K."/>
            <person name="Willats W.W."/>
            <person name="Wipf D."/>
            <person name="Wolf P.G."/>
            <person name="Yang L."/>
            <person name="Zimmer A.D."/>
            <person name="Zhu Q."/>
            <person name="Mitros T."/>
            <person name="Hellsten U."/>
            <person name="Loque D."/>
            <person name="Otillar R."/>
            <person name="Salamov A."/>
            <person name="Schmutz J."/>
            <person name="Shapiro H."/>
            <person name="Lindquist E."/>
            <person name="Lucas S."/>
            <person name="Rokhsar D."/>
            <person name="Grigoriev I.V."/>
        </authorList>
    </citation>
    <scope>NUCLEOTIDE SEQUENCE [LARGE SCALE GENOMIC DNA]</scope>
</reference>
<keyword evidence="4" id="KW-1185">Reference proteome</keyword>
<sequence length="175" mass="19424">LQMYGRCGSLEDALKIFGQIRKPNLISWNTLLQALSENGENNRPLEVLSLFHRLNLQGTRPQMITFAIVLTACSRLGMIEQGWNQFFSTACDYGSLPTSRHYSCLIDAFGRVGRLSEAEQLLQSMPVPADVVVWKTLLGACRIHNNAECGARAMENIAKLDPHNAASFVLMANTL</sequence>
<dbReference type="FunFam" id="1.25.40.10:FF:000158">
    <property type="entry name" value="pentatricopeptide repeat-containing protein At2g33680"/>
    <property type="match status" value="1"/>
</dbReference>
<evidence type="ECO:0000313" key="3">
    <source>
        <dbReference type="EMBL" id="EFJ34753.1"/>
    </source>
</evidence>
<dbReference type="NCBIfam" id="TIGR00756">
    <property type="entry name" value="PPR"/>
    <property type="match status" value="1"/>
</dbReference>
<dbReference type="HOGENOM" id="CLU_002706_0_0_1"/>
<dbReference type="GO" id="GO:0003723">
    <property type="term" value="F:RNA binding"/>
    <property type="evidence" value="ECO:0007669"/>
    <property type="project" value="InterPro"/>
</dbReference>
<protein>
    <recommendedName>
        <fullName evidence="5">Pentacotripeptide-repeat region of PRORP domain-containing protein</fullName>
    </recommendedName>
</protein>
<feature type="repeat" description="PPR" evidence="2">
    <location>
        <begin position="24"/>
        <end position="61"/>
    </location>
</feature>
<dbReference type="GO" id="GO:0048731">
    <property type="term" value="P:system development"/>
    <property type="evidence" value="ECO:0007669"/>
    <property type="project" value="UniProtKB-ARBA"/>
</dbReference>
<keyword evidence="1" id="KW-0677">Repeat</keyword>
<dbReference type="PANTHER" id="PTHR47926">
    <property type="entry name" value="PENTATRICOPEPTIDE REPEAT-CONTAINING PROTEIN"/>
    <property type="match status" value="1"/>
</dbReference>
<dbReference type="GO" id="GO:0009451">
    <property type="term" value="P:RNA modification"/>
    <property type="evidence" value="ECO:0007669"/>
    <property type="project" value="InterPro"/>
</dbReference>
<dbReference type="KEGG" id="smo:SELMODRAFT_72358"/>
<accession>D8QZ92</accession>
<feature type="non-terminal residue" evidence="3">
    <location>
        <position position="1"/>
    </location>
</feature>
<dbReference type="InterPro" id="IPR002885">
    <property type="entry name" value="PPR_rpt"/>
</dbReference>
<evidence type="ECO:0008006" key="5">
    <source>
        <dbReference type="Google" id="ProtNLM"/>
    </source>
</evidence>
<name>D8QZ92_SELML</name>
<dbReference type="PROSITE" id="PS51375">
    <property type="entry name" value="PPR"/>
    <property type="match status" value="1"/>
</dbReference>
<dbReference type="OMA" id="NAECGAR"/>
<dbReference type="EMBL" id="GL377569">
    <property type="protein sequence ID" value="EFJ34753.1"/>
    <property type="molecule type" value="Genomic_DNA"/>
</dbReference>
<proteinExistence type="predicted"/>
<feature type="non-terminal residue" evidence="3">
    <location>
        <position position="175"/>
    </location>
</feature>
<dbReference type="InterPro" id="IPR046960">
    <property type="entry name" value="PPR_At4g14850-like_plant"/>
</dbReference>
<evidence type="ECO:0000256" key="2">
    <source>
        <dbReference type="PROSITE-ProRule" id="PRU00708"/>
    </source>
</evidence>
<evidence type="ECO:0000256" key="1">
    <source>
        <dbReference type="ARBA" id="ARBA00022737"/>
    </source>
</evidence>
<gene>
    <name evidence="3" type="ORF">SELMODRAFT_72358</name>
</gene>
<dbReference type="InParanoid" id="D8QZ92"/>
<dbReference type="Proteomes" id="UP000001514">
    <property type="component" value="Unassembled WGS sequence"/>
</dbReference>
<dbReference type="eggNOG" id="KOG4197">
    <property type="taxonomic scope" value="Eukaryota"/>
</dbReference>
<dbReference type="AlphaFoldDB" id="D8QZ92"/>
<evidence type="ECO:0000313" key="4">
    <source>
        <dbReference type="Proteomes" id="UP000001514"/>
    </source>
</evidence>
<dbReference type="Gene3D" id="1.25.40.10">
    <property type="entry name" value="Tetratricopeptide repeat domain"/>
    <property type="match status" value="1"/>
</dbReference>
<dbReference type="InterPro" id="IPR011990">
    <property type="entry name" value="TPR-like_helical_dom_sf"/>
</dbReference>
<dbReference type="Pfam" id="PF12854">
    <property type="entry name" value="PPR_1"/>
    <property type="match status" value="1"/>
</dbReference>